<organism evidence="4 5">
    <name type="scientific">Lingula anatina</name>
    <name type="common">Brachiopod</name>
    <name type="synonym">Lingula unguis</name>
    <dbReference type="NCBI Taxonomy" id="7574"/>
    <lineage>
        <taxon>Eukaryota</taxon>
        <taxon>Metazoa</taxon>
        <taxon>Spiralia</taxon>
        <taxon>Lophotrochozoa</taxon>
        <taxon>Brachiopoda</taxon>
        <taxon>Linguliformea</taxon>
        <taxon>Lingulata</taxon>
        <taxon>Lingulida</taxon>
        <taxon>Linguloidea</taxon>
        <taxon>Lingulidae</taxon>
        <taxon>Lingula</taxon>
    </lineage>
</organism>
<proteinExistence type="predicted"/>
<reference evidence="5" key="1">
    <citation type="submission" date="2025-08" db="UniProtKB">
        <authorList>
            <consortium name="RefSeq"/>
        </authorList>
    </citation>
    <scope>IDENTIFICATION</scope>
    <source>
        <tissue evidence="5">Gonads</tissue>
    </source>
</reference>
<feature type="transmembrane region" description="Helical" evidence="2">
    <location>
        <begin position="183"/>
        <end position="207"/>
    </location>
</feature>
<feature type="compositionally biased region" description="Basic and acidic residues" evidence="1">
    <location>
        <begin position="354"/>
        <end position="363"/>
    </location>
</feature>
<keyword evidence="4" id="KW-1185">Reference proteome</keyword>
<feature type="region of interest" description="Disordered" evidence="1">
    <location>
        <begin position="274"/>
        <end position="307"/>
    </location>
</feature>
<dbReference type="KEGG" id="lak:106175745"/>
<feature type="region of interest" description="Disordered" evidence="1">
    <location>
        <begin position="217"/>
        <end position="250"/>
    </location>
</feature>
<dbReference type="InParanoid" id="A0A1S3JSK2"/>
<keyword evidence="2" id="KW-0472">Membrane</keyword>
<gene>
    <name evidence="5" type="primary">LOC106175745</name>
</gene>
<dbReference type="AlphaFoldDB" id="A0A1S3JSK2"/>
<name>A0A1S3JSK2_LINAN</name>
<dbReference type="OMA" id="FRVIYEC"/>
<feature type="compositionally biased region" description="Low complexity" evidence="1">
    <location>
        <begin position="222"/>
        <end position="234"/>
    </location>
</feature>
<feature type="compositionally biased region" description="Polar residues" evidence="1">
    <location>
        <begin position="319"/>
        <end position="353"/>
    </location>
</feature>
<feature type="chain" id="PRO_5010324466" evidence="3">
    <location>
        <begin position="23"/>
        <end position="363"/>
    </location>
</feature>
<keyword evidence="2" id="KW-1133">Transmembrane helix</keyword>
<dbReference type="InterPro" id="IPR043159">
    <property type="entry name" value="Lectin_gal-bd_sf"/>
</dbReference>
<evidence type="ECO:0000313" key="4">
    <source>
        <dbReference type="Proteomes" id="UP000085678"/>
    </source>
</evidence>
<dbReference type="Proteomes" id="UP000085678">
    <property type="component" value="Unplaced"/>
</dbReference>
<feature type="compositionally biased region" description="Basic and acidic residues" evidence="1">
    <location>
        <begin position="291"/>
        <end position="307"/>
    </location>
</feature>
<accession>A0A1S3JSK2</accession>
<evidence type="ECO:0000313" key="5">
    <source>
        <dbReference type="RefSeq" id="XP_013413328.1"/>
    </source>
</evidence>
<evidence type="ECO:0000256" key="1">
    <source>
        <dbReference type="SAM" id="MobiDB-lite"/>
    </source>
</evidence>
<dbReference type="CDD" id="cd22843">
    <property type="entry name" value="Gal_Rha_Lectin-like_P113"/>
    <property type="match status" value="1"/>
</dbReference>
<feature type="region of interest" description="Disordered" evidence="1">
    <location>
        <begin position="319"/>
        <end position="363"/>
    </location>
</feature>
<feature type="signal peptide" evidence="3">
    <location>
        <begin position="1"/>
        <end position="22"/>
    </location>
</feature>
<protein>
    <submittedName>
        <fullName evidence="5">Uncharacterized protein LOC106175745</fullName>
    </submittedName>
</protein>
<evidence type="ECO:0000256" key="2">
    <source>
        <dbReference type="SAM" id="Phobius"/>
    </source>
</evidence>
<dbReference type="RefSeq" id="XP_013413328.1">
    <property type="nucleotide sequence ID" value="XM_013557874.1"/>
</dbReference>
<dbReference type="Gene3D" id="2.60.120.740">
    <property type="match status" value="1"/>
</dbReference>
<keyword evidence="3" id="KW-0732">Signal</keyword>
<keyword evidence="2" id="KW-0812">Transmembrane</keyword>
<dbReference type="GeneID" id="106175745"/>
<evidence type="ECO:0000256" key="3">
    <source>
        <dbReference type="SAM" id="SignalP"/>
    </source>
</evidence>
<sequence length="363" mass="39753">MEFLLRLLSFLCVYTFSKGIEASQTSYVCFKEGDSVPQQTDIHCPEGQRIRVLDAIYGVNPWDACYFLEGDCTVQTTDADHCCNQNSCTVTGRQSYLTSCGGQKSFLRIVYECVREHVTCPGDSPSSHPDVLTRTLSINIPVSTTTAPPPSSPAIDTSTVKRYWKTWNGNEAQSKATNTPDDILLWACVGAGIVAVLLAIAVVVVCIRKRQLQDTKSNLLKPNGSPVSSNGSSPERPELQTRYGPDGDSQAFENFVCNKDSGLDVSNDVAVTISDSPLDNVGEDVTQAVSHSRDARDTSLERRNRGAAEEYRDTVCYTESETTTNGVSVEDTSTELLQNYDNQNKNHSYSVQDPHSDQDNSSS</sequence>